<dbReference type="Gene3D" id="1.10.1510.10">
    <property type="entry name" value="Uncharacterised protein YqeY/AIM41 PF09424, N-terminal domain"/>
    <property type="match status" value="1"/>
</dbReference>
<dbReference type="AlphaFoldDB" id="G8UKF2"/>
<dbReference type="KEGG" id="tfo:BFO_0396"/>
<dbReference type="PATRIC" id="fig|203275.8.peg.352"/>
<accession>G8UKF2</accession>
<dbReference type="PANTHER" id="PTHR28055:SF1">
    <property type="entry name" value="ALTERED INHERITANCE OF MITOCHONDRIA PROTEIN 41, MITOCHONDRIAL"/>
    <property type="match status" value="1"/>
</dbReference>
<dbReference type="InterPro" id="IPR019004">
    <property type="entry name" value="YqeY/Aim41"/>
</dbReference>
<dbReference type="Gene3D" id="1.10.10.410">
    <property type="match status" value="1"/>
</dbReference>
<name>G8UKF2_TANFA</name>
<evidence type="ECO:0000313" key="2">
    <source>
        <dbReference type="Proteomes" id="UP000005436"/>
    </source>
</evidence>
<reference evidence="2" key="1">
    <citation type="submission" date="2011-12" db="EMBL/GenBank/DDBJ databases">
        <title>Complete sequence of Tannerella forsythia ATCC 43037.</title>
        <authorList>
            <person name="Dewhirst F."/>
            <person name="Tanner A."/>
            <person name="Izard J."/>
            <person name="Brinkac L."/>
            <person name="Durkin A.S."/>
            <person name="Hostetler J."/>
            <person name="Shetty J."/>
            <person name="Torralba M."/>
            <person name="Gill S."/>
            <person name="Nelson K."/>
        </authorList>
    </citation>
    <scope>NUCLEOTIDE SEQUENCE [LARGE SCALE GENOMIC DNA]</scope>
    <source>
        <strain evidence="2">ATCC 43037 / JCM 10827 / CCUG 33226 / KCTC 5666 / FDC 338</strain>
    </source>
</reference>
<dbReference type="SUPFAM" id="SSF89095">
    <property type="entry name" value="GatB/YqeY motif"/>
    <property type="match status" value="1"/>
</dbReference>
<dbReference type="HOGENOM" id="CLU_079430_2_0_10"/>
<organism evidence="1 2">
    <name type="scientific">Tannerella forsythia (strain ATCC 43037 / JCM 10827 / CCUG 21028 A / KCTC 5666 / FDC 338)</name>
    <name type="common">Bacteroides forsythus</name>
    <dbReference type="NCBI Taxonomy" id="203275"/>
    <lineage>
        <taxon>Bacteria</taxon>
        <taxon>Pseudomonadati</taxon>
        <taxon>Bacteroidota</taxon>
        <taxon>Bacteroidia</taxon>
        <taxon>Bacteroidales</taxon>
        <taxon>Tannerellaceae</taxon>
        <taxon>Tannerella</taxon>
    </lineage>
</organism>
<dbReference type="InterPro" id="IPR003789">
    <property type="entry name" value="Asn/Gln_tRNA_amidoTrase-B-like"/>
</dbReference>
<gene>
    <name evidence="1" type="ordered locus">BFO_0396</name>
</gene>
<dbReference type="STRING" id="203275.BFO_0396"/>
<sequence>MTHEQFKINNMSIFDQVSNDIKAAMLAKDKVKLEALRNAKKYFLEAKTAPGADDLLADEAALKILQKLVKQGRESARIYTEQHRADLAEAELEQVKALEGYLPSQLSPEALEEEVKKIIAQVGATSLKEMGKVMGAASKALSGKAEGGAISEVVKRLLA</sequence>
<dbReference type="PANTHER" id="PTHR28055">
    <property type="entry name" value="ALTERED INHERITANCE OF MITOCHONDRIA PROTEIN 41, MITOCHONDRIAL"/>
    <property type="match status" value="1"/>
</dbReference>
<dbReference type="Pfam" id="PF09424">
    <property type="entry name" value="YqeY"/>
    <property type="match status" value="1"/>
</dbReference>
<dbReference type="InterPro" id="IPR023168">
    <property type="entry name" value="GatB_Yqey_C_2"/>
</dbReference>
<dbReference type="GO" id="GO:0016884">
    <property type="term" value="F:carbon-nitrogen ligase activity, with glutamine as amido-N-donor"/>
    <property type="evidence" value="ECO:0007669"/>
    <property type="project" value="InterPro"/>
</dbReference>
<dbReference type="InterPro" id="IPR042184">
    <property type="entry name" value="YqeY/Aim41_N"/>
</dbReference>
<protein>
    <submittedName>
        <fullName evidence="1">YqeY-like protein</fullName>
    </submittedName>
</protein>
<keyword evidence="2" id="KW-1185">Reference proteome</keyword>
<proteinExistence type="predicted"/>
<dbReference type="eggNOG" id="COG1610">
    <property type="taxonomic scope" value="Bacteria"/>
</dbReference>
<evidence type="ECO:0000313" key="1">
    <source>
        <dbReference type="EMBL" id="AEW20763.1"/>
    </source>
</evidence>
<dbReference type="Proteomes" id="UP000005436">
    <property type="component" value="Chromosome"/>
</dbReference>
<dbReference type="EMBL" id="CP003191">
    <property type="protein sequence ID" value="AEW20763.1"/>
    <property type="molecule type" value="Genomic_DNA"/>
</dbReference>